<comment type="caution">
    <text evidence="7">The sequence shown here is derived from an EMBL/GenBank/DDBJ whole genome shotgun (WGS) entry which is preliminary data.</text>
</comment>
<evidence type="ECO:0000256" key="4">
    <source>
        <dbReference type="RuleBase" id="RU361214"/>
    </source>
</evidence>
<dbReference type="Pfam" id="PF10033">
    <property type="entry name" value="ATG13"/>
    <property type="match status" value="1"/>
</dbReference>
<reference evidence="8" key="1">
    <citation type="journal article" date="2016" name="Proc. Natl. Acad. Sci. U.S.A.">
        <title>Comparative genomics of biotechnologically important yeasts.</title>
        <authorList>
            <person name="Riley R."/>
            <person name="Haridas S."/>
            <person name="Wolfe K.H."/>
            <person name="Lopes M.R."/>
            <person name="Hittinger C.T."/>
            <person name="Goeker M."/>
            <person name="Salamov A.A."/>
            <person name="Wisecaver J.H."/>
            <person name="Long T.M."/>
            <person name="Calvey C.H."/>
            <person name="Aerts A.L."/>
            <person name="Barry K.W."/>
            <person name="Choi C."/>
            <person name="Clum A."/>
            <person name="Coughlan A.Y."/>
            <person name="Deshpande S."/>
            <person name="Douglass A.P."/>
            <person name="Hanson S.J."/>
            <person name="Klenk H.-P."/>
            <person name="LaButti K.M."/>
            <person name="Lapidus A."/>
            <person name="Lindquist E.A."/>
            <person name="Lipzen A.M."/>
            <person name="Meier-Kolthoff J.P."/>
            <person name="Ohm R.A."/>
            <person name="Otillar R.P."/>
            <person name="Pangilinan J.L."/>
            <person name="Peng Y."/>
            <person name="Rokas A."/>
            <person name="Rosa C.A."/>
            <person name="Scheuner C."/>
            <person name="Sibirny A.A."/>
            <person name="Slot J.C."/>
            <person name="Stielow J.B."/>
            <person name="Sun H."/>
            <person name="Kurtzman C.P."/>
            <person name="Blackwell M."/>
            <person name="Grigoriev I.V."/>
            <person name="Jeffries T.W."/>
        </authorList>
    </citation>
    <scope>NUCLEOTIDE SEQUENCE [LARGE SCALE GENOMIC DNA]</scope>
    <source>
        <strain evidence="8">NRRL Y-1626</strain>
    </source>
</reference>
<evidence type="ECO:0000256" key="5">
    <source>
        <dbReference type="SAM" id="MobiDB-lite"/>
    </source>
</evidence>
<accession>A0A1B7THH2</accession>
<dbReference type="GO" id="GO:0034727">
    <property type="term" value="P:piecemeal microautophagy of the nucleus"/>
    <property type="evidence" value="ECO:0007669"/>
    <property type="project" value="TreeGrafter"/>
</dbReference>
<feature type="domain" description="Autophagy-related protein 13 N-terminal" evidence="6">
    <location>
        <begin position="7"/>
        <end position="151"/>
    </location>
</feature>
<dbReference type="GO" id="GO:0034497">
    <property type="term" value="P:protein localization to phagophore assembly site"/>
    <property type="evidence" value="ECO:0007669"/>
    <property type="project" value="TreeGrafter"/>
</dbReference>
<sequence length="725" mass="80718">MQKKIRKGGKKSEVVLERWLLELDATDSTPDALHFNTFNDNSTAENSLEQFVNEKFLIFLRYLVSLLKILPAQELFERLINEEKTGKFPSIKVCTRILDGSKPILSKGRIGLSKPIIPSNESHLEQKNVIPLETNLGLLRVNVSYRKNVNFFVSDHHHQQQQVSAAQTHKVIKSDNLSHTSAQQGAAHINLYNSPVFQQASSESISSLLSAEQYAGSAGRKSLNSYNSNINRTSLQYPSTFKVGSVGSIASNSLTRNPSNSSVIATLRAQRSSNGSNNGLPNPTTHLQNQLSNDSIISPSNTDNHSLSSLTDHRTPLVYEQFKRKPSFKGERKSSKGDISTNLSRKQSELSDNNPDIKEFLDLISDDCSKNASIIKSSSLVTNNNNNSKAQSITDSLMRFKMMKLEPFEADSNNDNNSLGVSITTSPDSAFILKRRNMSSGSISEPHHYDDDKRKYSTNAEETRIQSDFNQFGFSPTRGFDAEQIKATLDRSRRVSIDSSKRMALSTSRNSLYSHYEQEHEEDLDDEYIPGFRRSYNNDTGIVGSLNSVTGPRDIHHRRKRTSSSSSSFAYSIPKFSNSINSNKTSVSSVSNQAISFSSQTASRRPSIDAYAEPTTETSTVYANFEKPKSYSKNSGSSVAIARNMYSSTSPKTKSPLEHEAARLEHVVTGESIKKSGNYISSFDNQNSKMNENLKDCNSSNQNKNQHNNLNDDDDDLLFFMGDSN</sequence>
<dbReference type="GO" id="GO:0000407">
    <property type="term" value="C:phagophore assembly site"/>
    <property type="evidence" value="ECO:0007669"/>
    <property type="project" value="TreeGrafter"/>
</dbReference>
<name>A0A1B7THH2_9ASCO</name>
<feature type="compositionally biased region" description="Polar residues" evidence="5">
    <location>
        <begin position="681"/>
        <end position="707"/>
    </location>
</feature>
<dbReference type="GO" id="GO:0000423">
    <property type="term" value="P:mitophagy"/>
    <property type="evidence" value="ECO:0007669"/>
    <property type="project" value="TreeGrafter"/>
</dbReference>
<proteinExistence type="inferred from homology"/>
<dbReference type="AlphaFoldDB" id="A0A1B7THH2"/>
<dbReference type="Proteomes" id="UP000092321">
    <property type="component" value="Unassembled WGS sequence"/>
</dbReference>
<comment type="similarity">
    <text evidence="1 4">Belongs to the ATG13 family. Fungi subfamily.</text>
</comment>
<dbReference type="GO" id="GO:0005829">
    <property type="term" value="C:cytosol"/>
    <property type="evidence" value="ECO:0007669"/>
    <property type="project" value="TreeGrafter"/>
</dbReference>
<feature type="compositionally biased region" description="Polar residues" evidence="5">
    <location>
        <begin position="337"/>
        <end position="352"/>
    </location>
</feature>
<dbReference type="PANTHER" id="PTHR13430">
    <property type="match status" value="1"/>
</dbReference>
<organism evidence="7 8">
    <name type="scientific">Hanseniaspora valbyensis NRRL Y-1626</name>
    <dbReference type="NCBI Taxonomy" id="766949"/>
    <lineage>
        <taxon>Eukaryota</taxon>
        <taxon>Fungi</taxon>
        <taxon>Dikarya</taxon>
        <taxon>Ascomycota</taxon>
        <taxon>Saccharomycotina</taxon>
        <taxon>Saccharomycetes</taxon>
        <taxon>Saccharomycodales</taxon>
        <taxon>Saccharomycodaceae</taxon>
        <taxon>Hanseniaspora</taxon>
    </lineage>
</organism>
<dbReference type="GO" id="GO:1990316">
    <property type="term" value="C:Atg1/ULK1 kinase complex"/>
    <property type="evidence" value="ECO:0007669"/>
    <property type="project" value="InterPro"/>
</dbReference>
<feature type="compositionally biased region" description="Polar residues" evidence="5">
    <location>
        <begin position="280"/>
        <end position="310"/>
    </location>
</feature>
<keyword evidence="8" id="KW-1185">Reference proteome</keyword>
<dbReference type="InterPro" id="IPR018731">
    <property type="entry name" value="Atg13_N"/>
</dbReference>
<dbReference type="InterPro" id="IPR036570">
    <property type="entry name" value="HORMA_dom_sf"/>
</dbReference>
<dbReference type="EMBL" id="LXPE01000004">
    <property type="protein sequence ID" value="OBA28204.1"/>
    <property type="molecule type" value="Genomic_DNA"/>
</dbReference>
<dbReference type="PANTHER" id="PTHR13430:SF4">
    <property type="entry name" value="AUTOPHAGY-RELATED PROTEIN 13"/>
    <property type="match status" value="1"/>
</dbReference>
<evidence type="ECO:0000313" key="8">
    <source>
        <dbReference type="Proteomes" id="UP000092321"/>
    </source>
</evidence>
<gene>
    <name evidence="7" type="ORF">HANVADRAFT_47339</name>
</gene>
<dbReference type="InterPro" id="IPR040182">
    <property type="entry name" value="ATG13"/>
</dbReference>
<feature type="region of interest" description="Disordered" evidence="5">
    <location>
        <begin position="272"/>
        <end position="352"/>
    </location>
</feature>
<feature type="region of interest" description="Disordered" evidence="5">
    <location>
        <begin position="547"/>
        <end position="569"/>
    </location>
</feature>
<dbReference type="OrthoDB" id="3972378at2759"/>
<evidence type="ECO:0000256" key="3">
    <source>
        <dbReference type="ARBA" id="ARBA00023006"/>
    </source>
</evidence>
<protein>
    <recommendedName>
        <fullName evidence="2 4">Autophagy-related protein 13</fullName>
    </recommendedName>
</protein>
<dbReference type="Gene3D" id="3.30.900.10">
    <property type="entry name" value="HORMA domain"/>
    <property type="match status" value="1"/>
</dbReference>
<evidence type="ECO:0000313" key="7">
    <source>
        <dbReference type="EMBL" id="OBA28204.1"/>
    </source>
</evidence>
<feature type="region of interest" description="Disordered" evidence="5">
    <location>
        <begin position="681"/>
        <end position="716"/>
    </location>
</feature>
<evidence type="ECO:0000256" key="2">
    <source>
        <dbReference type="ARBA" id="ARBA00013801"/>
    </source>
</evidence>
<keyword evidence="3 4" id="KW-0072">Autophagy</keyword>
<evidence type="ECO:0000256" key="1">
    <source>
        <dbReference type="ARBA" id="ARBA00005246"/>
    </source>
</evidence>
<evidence type="ECO:0000259" key="6">
    <source>
        <dbReference type="Pfam" id="PF10033"/>
    </source>
</evidence>